<dbReference type="GO" id="GO:0005737">
    <property type="term" value="C:cytoplasm"/>
    <property type="evidence" value="ECO:0007669"/>
    <property type="project" value="TreeGrafter"/>
</dbReference>
<dbReference type="Proteomes" id="UP001642409">
    <property type="component" value="Unassembled WGS sequence"/>
</dbReference>
<dbReference type="Pfam" id="PF01399">
    <property type="entry name" value="PCI"/>
    <property type="match status" value="1"/>
</dbReference>
<reference evidence="3 4" key="2">
    <citation type="submission" date="2024-07" db="EMBL/GenBank/DDBJ databases">
        <authorList>
            <person name="Akdeniz Z."/>
        </authorList>
    </citation>
    <scope>NUCLEOTIDE SEQUENCE [LARGE SCALE GENOMIC DNA]</scope>
</reference>
<dbReference type="PANTHER" id="PTHR10855:SF1">
    <property type="entry name" value="26S PROTEASOME NON-ATPASE REGULATORY SUBUNIT 12"/>
    <property type="match status" value="1"/>
</dbReference>
<proteinExistence type="predicted"/>
<accession>A0AA86QNK5</accession>
<evidence type="ECO:0000313" key="3">
    <source>
        <dbReference type="EMBL" id="CAL6095822.1"/>
    </source>
</evidence>
<comment type="caution">
    <text evidence="2">The sequence shown here is derived from an EMBL/GenBank/DDBJ whole genome shotgun (WGS) entry which is preliminary data.</text>
</comment>
<feature type="domain" description="PCI" evidence="1">
    <location>
        <begin position="308"/>
        <end position="377"/>
    </location>
</feature>
<dbReference type="InterPro" id="IPR040134">
    <property type="entry name" value="PSMD12/CSN4"/>
</dbReference>
<protein>
    <recommendedName>
        <fullName evidence="1">PCI domain-containing protein</fullName>
    </recommendedName>
</protein>
<dbReference type="EMBL" id="CATOUU010000963">
    <property type="protein sequence ID" value="CAI9962999.1"/>
    <property type="molecule type" value="Genomic_DNA"/>
</dbReference>
<organism evidence="2">
    <name type="scientific">Hexamita inflata</name>
    <dbReference type="NCBI Taxonomy" id="28002"/>
    <lineage>
        <taxon>Eukaryota</taxon>
        <taxon>Metamonada</taxon>
        <taxon>Diplomonadida</taxon>
        <taxon>Hexamitidae</taxon>
        <taxon>Hexamitinae</taxon>
        <taxon>Hexamita</taxon>
    </lineage>
</organism>
<dbReference type="InterPro" id="IPR000717">
    <property type="entry name" value="PCI_dom"/>
</dbReference>
<evidence type="ECO:0000313" key="2">
    <source>
        <dbReference type="EMBL" id="CAI9962999.1"/>
    </source>
</evidence>
<gene>
    <name evidence="2" type="ORF">HINF_LOCUS50644</name>
    <name evidence="3" type="ORF">HINF_LOCUS68135</name>
</gene>
<dbReference type="GO" id="GO:0008541">
    <property type="term" value="C:proteasome regulatory particle, lid subcomplex"/>
    <property type="evidence" value="ECO:0007669"/>
    <property type="project" value="TreeGrafter"/>
</dbReference>
<keyword evidence="4" id="KW-1185">Reference proteome</keyword>
<reference evidence="2" key="1">
    <citation type="submission" date="2023-06" db="EMBL/GenBank/DDBJ databases">
        <authorList>
            <person name="Kurt Z."/>
        </authorList>
    </citation>
    <scope>NUCLEOTIDE SEQUENCE</scope>
</reference>
<dbReference type="EMBL" id="CAXDID020000479">
    <property type="protein sequence ID" value="CAL6095822.1"/>
    <property type="molecule type" value="Genomic_DNA"/>
</dbReference>
<dbReference type="PANTHER" id="PTHR10855">
    <property type="entry name" value="26S PROTEASOME NON-ATPASE REGULATORY SUBUNIT 12/COP9 SIGNALOSOME COMPLEX SUBUNIT 4"/>
    <property type="match status" value="1"/>
</dbReference>
<dbReference type="AlphaFoldDB" id="A0AA86QNK5"/>
<evidence type="ECO:0000259" key="1">
    <source>
        <dbReference type="Pfam" id="PF01399"/>
    </source>
</evidence>
<name>A0AA86QNK5_9EUKA</name>
<evidence type="ECO:0000313" key="4">
    <source>
        <dbReference type="Proteomes" id="UP001642409"/>
    </source>
</evidence>
<sequence length="406" mass="46848">MDRLSDAEQHLRDVANNTVKSLVEQLKAQQITPEAYIHVLQEKERIHRLQADQASSPIYAEALMLASTQLQSFEQILEQFKILYKSRAQSSHAQTLSSRILLQFLQEKNVTVEPQLMLKPLEIIAELLKGAIHVEDIYITVQIMRMTCLQTLNHNVEASTLAEQLPTDTAVTLPLKTRLEFIFKQFGVVNSQHNNIKSILTFQKYNDDLVNKQDNRLELLQLRSDILLEMSTVYFAMRDLKKLTQCYLKAGLSLKELKNGGERELEQALVCAFSCQDWTSVSQVIQAGVENQLQIICKSNEIQNIAVLNHINAYQLEQELKRGFIHFQLTKITKTFRRTSFSRIEELLGVKIDEIEQLIAENEFDVEIDREAREIEFKVEEKRSIQERVRELLKGVVDVGYAIYAQ</sequence>